<organism evidence="3 4">
    <name type="scientific">Roseicella aquatilis</name>
    <dbReference type="NCBI Taxonomy" id="2527868"/>
    <lineage>
        <taxon>Bacteria</taxon>
        <taxon>Pseudomonadati</taxon>
        <taxon>Pseudomonadota</taxon>
        <taxon>Alphaproteobacteria</taxon>
        <taxon>Acetobacterales</taxon>
        <taxon>Roseomonadaceae</taxon>
        <taxon>Roseicella</taxon>
    </lineage>
</organism>
<keyword evidence="4" id="KW-1185">Reference proteome</keyword>
<dbReference type="RefSeq" id="WP_132297883.1">
    <property type="nucleotide sequence ID" value="NZ_SKBM01000167.1"/>
</dbReference>
<dbReference type="GO" id="GO:0008964">
    <property type="term" value="F:phosphoenolpyruvate carboxylase activity"/>
    <property type="evidence" value="ECO:0007669"/>
    <property type="project" value="InterPro"/>
</dbReference>
<dbReference type="EMBL" id="SKBM01000167">
    <property type="protein sequence ID" value="TCZ47779.1"/>
    <property type="molecule type" value="Genomic_DNA"/>
</dbReference>
<comment type="caution">
    <text evidence="3">The sequence shown here is derived from an EMBL/GenBank/DDBJ whole genome shotgun (WGS) entry which is preliminary data.</text>
</comment>
<dbReference type="InterPro" id="IPR021135">
    <property type="entry name" value="PEP_COase"/>
</dbReference>
<evidence type="ECO:0000256" key="2">
    <source>
        <dbReference type="ARBA" id="ARBA00022419"/>
    </source>
</evidence>
<dbReference type="GO" id="GO:0005829">
    <property type="term" value="C:cytosol"/>
    <property type="evidence" value="ECO:0007669"/>
    <property type="project" value="TreeGrafter"/>
</dbReference>
<evidence type="ECO:0000256" key="1">
    <source>
        <dbReference type="ARBA" id="ARBA00003670"/>
    </source>
</evidence>
<gene>
    <name evidence="3" type="ORF">EXY23_27535</name>
</gene>
<feature type="non-terminal residue" evidence="3">
    <location>
        <position position="1"/>
    </location>
</feature>
<comment type="function">
    <text evidence="1">Forms oxaloacetate, a four-carbon dicarboxylic acid source for the tricarboxylic acid cycle.</text>
</comment>
<dbReference type="GO" id="GO:0006099">
    <property type="term" value="P:tricarboxylic acid cycle"/>
    <property type="evidence" value="ECO:0007669"/>
    <property type="project" value="InterPro"/>
</dbReference>
<dbReference type="SUPFAM" id="SSF51621">
    <property type="entry name" value="Phosphoenolpyruvate/pyruvate domain"/>
    <property type="match status" value="1"/>
</dbReference>
<evidence type="ECO:0000313" key="4">
    <source>
        <dbReference type="Proteomes" id="UP000295023"/>
    </source>
</evidence>
<keyword evidence="3" id="KW-0670">Pyruvate</keyword>
<dbReference type="PANTHER" id="PTHR30523:SF6">
    <property type="entry name" value="PHOSPHOENOLPYRUVATE CARBOXYLASE"/>
    <property type="match status" value="1"/>
</dbReference>
<dbReference type="OrthoDB" id="9768133at2"/>
<name>A0A4R4D1I6_9PROT</name>
<dbReference type="GO" id="GO:0015977">
    <property type="term" value="P:carbon fixation"/>
    <property type="evidence" value="ECO:0007669"/>
    <property type="project" value="InterPro"/>
</dbReference>
<protein>
    <recommendedName>
        <fullName evidence="2">Phosphoenolpyruvate carboxylase</fullName>
    </recommendedName>
</protein>
<reference evidence="3 4" key="1">
    <citation type="submission" date="2019-03" db="EMBL/GenBank/DDBJ databases">
        <title>Paracraurococcus aquatilis NE82 genome sequence.</title>
        <authorList>
            <person name="Zhao Y."/>
            <person name="Du Z."/>
        </authorList>
    </citation>
    <scope>NUCLEOTIDE SEQUENCE [LARGE SCALE GENOMIC DNA]</scope>
    <source>
        <strain evidence="3 4">NE82</strain>
    </source>
</reference>
<accession>A0A4R4D1I6</accession>
<evidence type="ECO:0000313" key="3">
    <source>
        <dbReference type="EMBL" id="TCZ47779.1"/>
    </source>
</evidence>
<dbReference type="PANTHER" id="PTHR30523">
    <property type="entry name" value="PHOSPHOENOLPYRUVATE CARBOXYLASE"/>
    <property type="match status" value="1"/>
</dbReference>
<feature type="non-terminal residue" evidence="3">
    <location>
        <position position="102"/>
    </location>
</feature>
<dbReference type="Proteomes" id="UP000295023">
    <property type="component" value="Unassembled WGS sequence"/>
</dbReference>
<sequence length="102" mass="11541">GIIARRTLLDVMRRVRCFGVHLVRHDIRQDSARHTEALSEITRCLGLGDYADWDEDARRAFLLRELGNPRPLVPRRWQPSAPVQEVLDTCAVAAEQAPEALG</sequence>
<dbReference type="AlphaFoldDB" id="A0A4R4D1I6"/>
<proteinExistence type="predicted"/>
<dbReference type="InterPro" id="IPR015813">
    <property type="entry name" value="Pyrv/PenolPyrv_kinase-like_dom"/>
</dbReference>
<dbReference type="Pfam" id="PF00311">
    <property type="entry name" value="PEPcase"/>
    <property type="match status" value="1"/>
</dbReference>